<dbReference type="EMBL" id="GGEC01054793">
    <property type="protein sequence ID" value="MBX35277.1"/>
    <property type="molecule type" value="Transcribed_RNA"/>
</dbReference>
<accession>A0A2P2MYI0</accession>
<protein>
    <submittedName>
        <fullName evidence="1">Uncharacterized protein</fullName>
    </submittedName>
</protein>
<sequence>MVNLDCSQSALFSCFCVCNSSPLSKSCVYVCLLLH</sequence>
<dbReference type="AlphaFoldDB" id="A0A2P2MYI0"/>
<evidence type="ECO:0000313" key="1">
    <source>
        <dbReference type="EMBL" id="MBX35277.1"/>
    </source>
</evidence>
<proteinExistence type="predicted"/>
<name>A0A2P2MYI0_RHIMU</name>
<organism evidence="1">
    <name type="scientific">Rhizophora mucronata</name>
    <name type="common">Asiatic mangrove</name>
    <dbReference type="NCBI Taxonomy" id="61149"/>
    <lineage>
        <taxon>Eukaryota</taxon>
        <taxon>Viridiplantae</taxon>
        <taxon>Streptophyta</taxon>
        <taxon>Embryophyta</taxon>
        <taxon>Tracheophyta</taxon>
        <taxon>Spermatophyta</taxon>
        <taxon>Magnoliopsida</taxon>
        <taxon>eudicotyledons</taxon>
        <taxon>Gunneridae</taxon>
        <taxon>Pentapetalae</taxon>
        <taxon>rosids</taxon>
        <taxon>fabids</taxon>
        <taxon>Malpighiales</taxon>
        <taxon>Rhizophoraceae</taxon>
        <taxon>Rhizophora</taxon>
    </lineage>
</organism>
<reference evidence="1" key="1">
    <citation type="submission" date="2018-02" db="EMBL/GenBank/DDBJ databases">
        <title>Rhizophora mucronata_Transcriptome.</title>
        <authorList>
            <person name="Meera S.P."/>
            <person name="Sreeshan A."/>
            <person name="Augustine A."/>
        </authorList>
    </citation>
    <scope>NUCLEOTIDE SEQUENCE</scope>
    <source>
        <tissue evidence="1">Leaf</tissue>
    </source>
</reference>